<gene>
    <name evidence="2" type="ORF">FEQUK3_LOCUS4543</name>
</gene>
<accession>A0A8J2IPI5</accession>
<dbReference type="AlphaFoldDB" id="A0A8J2IPI5"/>
<evidence type="ECO:0000313" key="2">
    <source>
        <dbReference type="EMBL" id="CAG7558811.1"/>
    </source>
</evidence>
<reference evidence="2" key="1">
    <citation type="submission" date="2021-05" db="EMBL/GenBank/DDBJ databases">
        <authorList>
            <person name="Khan N."/>
        </authorList>
    </citation>
    <scope>NUCLEOTIDE SEQUENCE</scope>
</reference>
<dbReference type="Proteomes" id="UP000693738">
    <property type="component" value="Unassembled WGS sequence"/>
</dbReference>
<protein>
    <submittedName>
        <fullName evidence="2">Uncharacterized protein</fullName>
    </submittedName>
</protein>
<keyword evidence="1" id="KW-1133">Transmembrane helix</keyword>
<keyword evidence="1" id="KW-0812">Transmembrane</keyword>
<evidence type="ECO:0000256" key="1">
    <source>
        <dbReference type="SAM" id="Phobius"/>
    </source>
</evidence>
<keyword evidence="1" id="KW-0472">Membrane</keyword>
<feature type="transmembrane region" description="Helical" evidence="1">
    <location>
        <begin position="45"/>
        <end position="63"/>
    </location>
</feature>
<evidence type="ECO:0000313" key="3">
    <source>
        <dbReference type="Proteomes" id="UP000693738"/>
    </source>
</evidence>
<comment type="caution">
    <text evidence="2">The sequence shown here is derived from an EMBL/GenBank/DDBJ whole genome shotgun (WGS) entry which is preliminary data.</text>
</comment>
<dbReference type="EMBL" id="CAJSTJ010000126">
    <property type="protein sequence ID" value="CAG7558811.1"/>
    <property type="molecule type" value="Genomic_DNA"/>
</dbReference>
<organism evidence="2 3">
    <name type="scientific">Fusarium equiseti</name>
    <name type="common">Fusarium scirpi</name>
    <dbReference type="NCBI Taxonomy" id="61235"/>
    <lineage>
        <taxon>Eukaryota</taxon>
        <taxon>Fungi</taxon>
        <taxon>Dikarya</taxon>
        <taxon>Ascomycota</taxon>
        <taxon>Pezizomycotina</taxon>
        <taxon>Sordariomycetes</taxon>
        <taxon>Hypocreomycetidae</taxon>
        <taxon>Hypocreales</taxon>
        <taxon>Nectriaceae</taxon>
        <taxon>Fusarium</taxon>
        <taxon>Fusarium incarnatum-equiseti species complex</taxon>
    </lineage>
</organism>
<sequence>MSSDVQSDTPFLDGFIQASSGYLIPVACFAANFAAYFNKDETKPYQILGLNVLANLFLLYVYLRGDRAAPYDRSSDGRRGGAVSS</sequence>
<feature type="transmembrane region" description="Helical" evidence="1">
    <location>
        <begin position="20"/>
        <end position="38"/>
    </location>
</feature>
<proteinExistence type="predicted"/>
<name>A0A8J2IPI5_FUSEQ</name>